<sequence length="58" mass="6843">VKAFFFKLYNPNSSTSSQLDLNLSSTIPNLKLEYYKLTSTKYYKKMYDKMLHLIGIQN</sequence>
<evidence type="ECO:0000313" key="1">
    <source>
        <dbReference type="EMBL" id="CAI2191797.1"/>
    </source>
</evidence>
<feature type="non-terminal residue" evidence="1">
    <location>
        <position position="1"/>
    </location>
</feature>
<reference evidence="1" key="1">
    <citation type="submission" date="2022-08" db="EMBL/GenBank/DDBJ databases">
        <authorList>
            <person name="Kallberg Y."/>
            <person name="Tangrot J."/>
            <person name="Rosling A."/>
        </authorList>
    </citation>
    <scope>NUCLEOTIDE SEQUENCE</scope>
    <source>
        <strain evidence="1">Wild A</strain>
    </source>
</reference>
<proteinExistence type="predicted"/>
<evidence type="ECO:0000313" key="2">
    <source>
        <dbReference type="Proteomes" id="UP001153678"/>
    </source>
</evidence>
<organism evidence="1 2">
    <name type="scientific">Funneliformis geosporum</name>
    <dbReference type="NCBI Taxonomy" id="1117311"/>
    <lineage>
        <taxon>Eukaryota</taxon>
        <taxon>Fungi</taxon>
        <taxon>Fungi incertae sedis</taxon>
        <taxon>Mucoromycota</taxon>
        <taxon>Glomeromycotina</taxon>
        <taxon>Glomeromycetes</taxon>
        <taxon>Glomerales</taxon>
        <taxon>Glomeraceae</taxon>
        <taxon>Funneliformis</taxon>
    </lineage>
</organism>
<protein>
    <submittedName>
        <fullName evidence="1">2067_t:CDS:1</fullName>
    </submittedName>
</protein>
<dbReference type="Proteomes" id="UP001153678">
    <property type="component" value="Unassembled WGS sequence"/>
</dbReference>
<keyword evidence="2" id="KW-1185">Reference proteome</keyword>
<name>A0A9W4T4J2_9GLOM</name>
<comment type="caution">
    <text evidence="1">The sequence shown here is derived from an EMBL/GenBank/DDBJ whole genome shotgun (WGS) entry which is preliminary data.</text>
</comment>
<dbReference type="EMBL" id="CAMKVN010007741">
    <property type="protein sequence ID" value="CAI2191797.1"/>
    <property type="molecule type" value="Genomic_DNA"/>
</dbReference>
<dbReference type="AlphaFoldDB" id="A0A9W4T4J2"/>
<gene>
    <name evidence="1" type="ORF">FWILDA_LOCUS15252</name>
</gene>
<accession>A0A9W4T4J2</accession>